<protein>
    <submittedName>
        <fullName evidence="2">Myosin-like protein</fullName>
    </submittedName>
</protein>
<dbReference type="PANTHER" id="PTHR35468:SF1">
    <property type="entry name" value="MYOSIN-LIKE PROTEIN"/>
    <property type="match status" value="1"/>
</dbReference>
<keyword evidence="3" id="KW-1185">Reference proteome</keyword>
<dbReference type="SUPFAM" id="SSF57997">
    <property type="entry name" value="Tropomyosin"/>
    <property type="match status" value="1"/>
</dbReference>
<accession>A0A7J6WJW3</accession>
<dbReference type="Proteomes" id="UP000554482">
    <property type="component" value="Unassembled WGS sequence"/>
</dbReference>
<dbReference type="EMBL" id="JABWDY010014954">
    <property type="protein sequence ID" value="KAF5197217.1"/>
    <property type="molecule type" value="Genomic_DNA"/>
</dbReference>
<dbReference type="AlphaFoldDB" id="A0A7J6WJW3"/>
<comment type="caution">
    <text evidence="2">The sequence shown here is derived from an EMBL/GenBank/DDBJ whole genome shotgun (WGS) entry which is preliminary data.</text>
</comment>
<feature type="region of interest" description="Disordered" evidence="1">
    <location>
        <begin position="76"/>
        <end position="165"/>
    </location>
</feature>
<sequence length="165" mass="19630">MDQWLQMQEMLERVRDEMQDMQNTRDFWQDRALESDNQVQSLQSSVQEWKQKARYSEAKVTELEKHISELHLQLGRLKDEPRRESAKIPRDTHKEKEKHVLICRLKENHQRDFSGNKKKDTGNGIWRKEQARGSGSVLPKRSPLRDMQNSPLYWEDTISVNSAMP</sequence>
<dbReference type="OrthoDB" id="1921697at2759"/>
<reference evidence="2 3" key="1">
    <citation type="submission" date="2020-06" db="EMBL/GenBank/DDBJ databases">
        <title>Transcriptomic and genomic resources for Thalictrum thalictroides and T. hernandezii: Facilitating candidate gene discovery in an emerging model plant lineage.</title>
        <authorList>
            <person name="Arias T."/>
            <person name="Riano-Pachon D.M."/>
            <person name="Di Stilio V.S."/>
        </authorList>
    </citation>
    <scope>NUCLEOTIDE SEQUENCE [LARGE SCALE GENOMIC DNA]</scope>
    <source>
        <strain evidence="3">cv. WT478/WT964</strain>
        <tissue evidence="2">Leaves</tissue>
    </source>
</reference>
<evidence type="ECO:0000256" key="1">
    <source>
        <dbReference type="SAM" id="MobiDB-lite"/>
    </source>
</evidence>
<dbReference type="PANTHER" id="PTHR35468">
    <property type="entry name" value="MYOSIN-LIKE PROTEIN"/>
    <property type="match status" value="1"/>
</dbReference>
<evidence type="ECO:0000313" key="3">
    <source>
        <dbReference type="Proteomes" id="UP000554482"/>
    </source>
</evidence>
<proteinExistence type="predicted"/>
<name>A0A7J6WJW3_THATH</name>
<gene>
    <name evidence="2" type="ORF">FRX31_013196</name>
</gene>
<organism evidence="2 3">
    <name type="scientific">Thalictrum thalictroides</name>
    <name type="common">Rue-anemone</name>
    <name type="synonym">Anemone thalictroides</name>
    <dbReference type="NCBI Taxonomy" id="46969"/>
    <lineage>
        <taxon>Eukaryota</taxon>
        <taxon>Viridiplantae</taxon>
        <taxon>Streptophyta</taxon>
        <taxon>Embryophyta</taxon>
        <taxon>Tracheophyta</taxon>
        <taxon>Spermatophyta</taxon>
        <taxon>Magnoliopsida</taxon>
        <taxon>Ranunculales</taxon>
        <taxon>Ranunculaceae</taxon>
        <taxon>Thalictroideae</taxon>
        <taxon>Thalictrum</taxon>
    </lineage>
</organism>
<evidence type="ECO:0000313" key="2">
    <source>
        <dbReference type="EMBL" id="KAF5197217.1"/>
    </source>
</evidence>
<feature type="compositionally biased region" description="Basic and acidic residues" evidence="1">
    <location>
        <begin position="76"/>
        <end position="131"/>
    </location>
</feature>